<evidence type="ECO:0000313" key="2">
    <source>
        <dbReference type="WBParaSite" id="ACRNAN_scaffold7580.g31296.t1"/>
    </source>
</evidence>
<name>A0A914EFY4_9BILA</name>
<organism evidence="1 2">
    <name type="scientific">Acrobeloides nanus</name>
    <dbReference type="NCBI Taxonomy" id="290746"/>
    <lineage>
        <taxon>Eukaryota</taxon>
        <taxon>Metazoa</taxon>
        <taxon>Ecdysozoa</taxon>
        <taxon>Nematoda</taxon>
        <taxon>Chromadorea</taxon>
        <taxon>Rhabditida</taxon>
        <taxon>Tylenchina</taxon>
        <taxon>Cephalobomorpha</taxon>
        <taxon>Cephaloboidea</taxon>
        <taxon>Cephalobidae</taxon>
        <taxon>Acrobeloides</taxon>
    </lineage>
</organism>
<proteinExistence type="predicted"/>
<accession>A0A914EFY4</accession>
<protein>
    <submittedName>
        <fullName evidence="2">Uncharacterized protein</fullName>
    </submittedName>
</protein>
<sequence length="192" mass="22212">MFSNGSFPNANLIYVLNGGLYDTISQVSSCDVSYCNISQTPCIFTCSNVPYYGFTMSLLYFGDDAQIINMPFLIYGNITYPVKDFRMFTPDWAQDMMYEDFGELWQRCNEFDYIPEVDSEGSLKFGHYKILNLVTCTNFTSNTLVYKDQQLLFNYSINVYYHDPDRIMVTTEQKFSTTGYVILDTPNYYGPS</sequence>
<dbReference type="AlphaFoldDB" id="A0A914EFY4"/>
<keyword evidence="1" id="KW-1185">Reference proteome</keyword>
<dbReference type="Proteomes" id="UP000887540">
    <property type="component" value="Unplaced"/>
</dbReference>
<reference evidence="2" key="1">
    <citation type="submission" date="2022-11" db="UniProtKB">
        <authorList>
            <consortium name="WormBaseParasite"/>
        </authorList>
    </citation>
    <scope>IDENTIFICATION</scope>
</reference>
<dbReference type="WBParaSite" id="ACRNAN_scaffold7580.g31296.t1">
    <property type="protein sequence ID" value="ACRNAN_scaffold7580.g31296.t1"/>
    <property type="gene ID" value="ACRNAN_scaffold7580.g31296"/>
</dbReference>
<evidence type="ECO:0000313" key="1">
    <source>
        <dbReference type="Proteomes" id="UP000887540"/>
    </source>
</evidence>